<protein>
    <recommendedName>
        <fullName evidence="4">Secreted protein</fullName>
    </recommendedName>
</protein>
<dbReference type="PANTHER" id="PTHR38847:SF1">
    <property type="entry name" value="PSEUDOURIDINE SYNTHASE RSUA_RLUA-LIKE DOMAIN-CONTAINING PROTEIN"/>
    <property type="match status" value="1"/>
</dbReference>
<dbReference type="Pfam" id="PF14273">
    <property type="entry name" value="DUF4360"/>
    <property type="match status" value="1"/>
</dbReference>
<evidence type="ECO:0008006" key="4">
    <source>
        <dbReference type="Google" id="ProtNLM"/>
    </source>
</evidence>
<keyword evidence="3" id="KW-1185">Reference proteome</keyword>
<dbReference type="EMBL" id="JADGJQ010000014">
    <property type="protein sequence ID" value="KAJ3180949.1"/>
    <property type="molecule type" value="Genomic_DNA"/>
</dbReference>
<dbReference type="AlphaFoldDB" id="A0AAD5TMH9"/>
<organism evidence="2 3">
    <name type="scientific">Geranomyces variabilis</name>
    <dbReference type="NCBI Taxonomy" id="109894"/>
    <lineage>
        <taxon>Eukaryota</taxon>
        <taxon>Fungi</taxon>
        <taxon>Fungi incertae sedis</taxon>
        <taxon>Chytridiomycota</taxon>
        <taxon>Chytridiomycota incertae sedis</taxon>
        <taxon>Chytridiomycetes</taxon>
        <taxon>Spizellomycetales</taxon>
        <taxon>Powellomycetaceae</taxon>
        <taxon>Geranomyces</taxon>
    </lineage>
</organism>
<evidence type="ECO:0000256" key="1">
    <source>
        <dbReference type="SAM" id="SignalP"/>
    </source>
</evidence>
<evidence type="ECO:0000313" key="2">
    <source>
        <dbReference type="EMBL" id="KAJ3180949.1"/>
    </source>
</evidence>
<sequence length="211" mass="23075">MKSIFVTLSLLVSAALARPTGTQSGPDVNEVYFENVVYGGSGCPVSPPSASVIMADDKQSFTVIFDQFTARIGQGTSLSDRRKNCQLNIKVHIPGGWQFSIASTNYRGFFLADKGVTGHQQSIYYFQGDDHTTITQGTIQGPAQKNYNILDQIALESTSWSPCGEDRPMNINTAIFLTSTNPNANGELTTDSIDGKVVQKYQFQWQQCNSP</sequence>
<dbReference type="InterPro" id="IPR025649">
    <property type="entry name" value="DUF4360"/>
</dbReference>
<accession>A0AAD5TMH9</accession>
<reference evidence="2" key="1">
    <citation type="submission" date="2020-05" db="EMBL/GenBank/DDBJ databases">
        <title>Phylogenomic resolution of chytrid fungi.</title>
        <authorList>
            <person name="Stajich J.E."/>
            <person name="Amses K."/>
            <person name="Simmons R."/>
            <person name="Seto K."/>
            <person name="Myers J."/>
            <person name="Bonds A."/>
            <person name="Quandt C.A."/>
            <person name="Barry K."/>
            <person name="Liu P."/>
            <person name="Grigoriev I."/>
            <person name="Longcore J.E."/>
            <person name="James T.Y."/>
        </authorList>
    </citation>
    <scope>NUCLEOTIDE SEQUENCE</scope>
    <source>
        <strain evidence="2">JEL0379</strain>
    </source>
</reference>
<evidence type="ECO:0000313" key="3">
    <source>
        <dbReference type="Proteomes" id="UP001212152"/>
    </source>
</evidence>
<proteinExistence type="predicted"/>
<feature type="signal peptide" evidence="1">
    <location>
        <begin position="1"/>
        <end position="17"/>
    </location>
</feature>
<gene>
    <name evidence="2" type="ORF">HDU87_001597</name>
</gene>
<name>A0AAD5TMH9_9FUNG</name>
<comment type="caution">
    <text evidence="2">The sequence shown here is derived from an EMBL/GenBank/DDBJ whole genome shotgun (WGS) entry which is preliminary data.</text>
</comment>
<dbReference type="PANTHER" id="PTHR38847">
    <property type="match status" value="1"/>
</dbReference>
<dbReference type="Proteomes" id="UP001212152">
    <property type="component" value="Unassembled WGS sequence"/>
</dbReference>
<keyword evidence="1" id="KW-0732">Signal</keyword>
<feature type="chain" id="PRO_5042203033" description="Secreted protein" evidence="1">
    <location>
        <begin position="18"/>
        <end position="211"/>
    </location>
</feature>